<dbReference type="PROSITE" id="PS51375">
    <property type="entry name" value="PPR"/>
    <property type="match status" value="5"/>
</dbReference>
<dbReference type="FunFam" id="1.25.40.10:FF:000285">
    <property type="entry name" value="Pentatricopeptide repeat-containing protein, chloroplastic"/>
    <property type="match status" value="1"/>
</dbReference>
<dbReference type="FunFam" id="1.25.40.10:FF:000338">
    <property type="entry name" value="Pentatricopeptide repeat-containing protein, chloroplastic"/>
    <property type="match status" value="1"/>
</dbReference>
<evidence type="ECO:0008006" key="4">
    <source>
        <dbReference type="Google" id="ProtNLM"/>
    </source>
</evidence>
<feature type="repeat" description="PPR" evidence="2">
    <location>
        <begin position="555"/>
        <end position="589"/>
    </location>
</feature>
<gene>
    <name evidence="3" type="ORF">MANES_02G157400</name>
</gene>
<evidence type="ECO:0000256" key="1">
    <source>
        <dbReference type="ARBA" id="ARBA00022737"/>
    </source>
</evidence>
<dbReference type="FunFam" id="1.25.40.10:FF:000381">
    <property type="entry name" value="Pentatricopeptide repeat-containing protein"/>
    <property type="match status" value="1"/>
</dbReference>
<dbReference type="Pfam" id="PF01535">
    <property type="entry name" value="PPR"/>
    <property type="match status" value="2"/>
</dbReference>
<evidence type="ECO:0000256" key="2">
    <source>
        <dbReference type="PROSITE-ProRule" id="PRU00708"/>
    </source>
</evidence>
<keyword evidence="1" id="KW-0677">Repeat</keyword>
<dbReference type="STRING" id="3983.A0A2C9WFT0"/>
<dbReference type="PANTHER" id="PTHR24015">
    <property type="entry name" value="OS07G0578800 PROTEIN-RELATED"/>
    <property type="match status" value="1"/>
</dbReference>
<feature type="repeat" description="PPR" evidence="2">
    <location>
        <begin position="454"/>
        <end position="488"/>
    </location>
</feature>
<dbReference type="NCBIfam" id="TIGR00756">
    <property type="entry name" value="PPR"/>
    <property type="match status" value="6"/>
</dbReference>
<feature type="repeat" description="PPR" evidence="2">
    <location>
        <begin position="353"/>
        <end position="387"/>
    </location>
</feature>
<reference evidence="3" key="1">
    <citation type="submission" date="2016-02" db="EMBL/GenBank/DDBJ databases">
        <title>WGS assembly of Manihot esculenta.</title>
        <authorList>
            <person name="Bredeson J.V."/>
            <person name="Prochnik S.E."/>
            <person name="Lyons J.B."/>
            <person name="Schmutz J."/>
            <person name="Grimwood J."/>
            <person name="Vrebalov J."/>
            <person name="Bart R.S."/>
            <person name="Amuge T."/>
            <person name="Ferguson M.E."/>
            <person name="Green R."/>
            <person name="Putnam N."/>
            <person name="Stites J."/>
            <person name="Rounsley S."/>
            <person name="Rokhsar D.S."/>
        </authorList>
    </citation>
    <scope>NUCLEOTIDE SEQUENCE [LARGE SCALE GENOMIC DNA]</scope>
    <source>
        <tissue evidence="3">Leaf</tissue>
    </source>
</reference>
<sequence>MLSLTCLSLNTNLFLQPSLLSFQPLQSSRTRSNSHTSPTNFHCLSCKNDTNSASTSQFRFSSANTSALRFRGSSDDDLSDTQPGTDFVNSGVLALWLRSCCRAKDVKRVHTVALKCLRNSVTYVNNNLIGAYLYLGKVIEARKVFDGMPERNVVSWTAMINGYVSFGLDDEAFCLFSDFIANGVVPNSRTLVCIFNLCSKRLDFELGRQLHALVVKSNWRNLILDSAVVSFYAQCGELTSACCAFDQMAVRDVVCWTTMIAAFSQQGHEEEAFGMFSQMLDEGFLPNEFTACAVLKACGEKKALRFGEQLHAAIVKKMYKDDVFIGSSLVDMYAKCGEILDSRKVFNRMRKRNTVTWTSIIAGYARKGLGEEAISLFQVMKQRRVISNNLTVVSILRACGSIRALLTGREVHAQIIKKGIQSNEYIGSTLVWFYCKCGDFRIASKVLEQMPLRNVVSWTAMISGYAGLGHEPEALEFLKEMMDEGVEPNAFTYSSALKACANLEDILQGKLIHSFANKTPASTNVFVGSALIYMYSKCGYLSDAIQVFDSMPERNLVSWKTMILSYARNGLCQEALKLMYRMQAEGIEVDEYIFNSVMGECGDVEWNIEKSSNKCLLS</sequence>
<proteinExistence type="predicted"/>
<protein>
    <recommendedName>
        <fullName evidence="4">Pentacotripeptide-repeat region of PRORP domain-containing protein</fullName>
    </recommendedName>
</protein>
<dbReference type="InterPro" id="IPR002885">
    <property type="entry name" value="PPR_rpt"/>
</dbReference>
<accession>A0A2C9WFT0</accession>
<dbReference type="OrthoDB" id="185373at2759"/>
<dbReference type="EMBL" id="CM004388">
    <property type="protein sequence ID" value="OAY58198.1"/>
    <property type="molecule type" value="Genomic_DNA"/>
</dbReference>
<dbReference type="FunFam" id="1.25.40.10:FF:000730">
    <property type="entry name" value="Pentatricopeptide repeat-containing protein, chloroplastic"/>
    <property type="match status" value="1"/>
</dbReference>
<name>A0A2C9WFT0_MANES</name>
<dbReference type="AlphaFoldDB" id="A0A2C9WFT0"/>
<evidence type="ECO:0000313" key="3">
    <source>
        <dbReference type="EMBL" id="OAY58198.1"/>
    </source>
</evidence>
<feature type="repeat" description="PPR" evidence="2">
    <location>
        <begin position="152"/>
        <end position="186"/>
    </location>
</feature>
<dbReference type="InterPro" id="IPR011990">
    <property type="entry name" value="TPR-like_helical_dom_sf"/>
</dbReference>
<organism evidence="3">
    <name type="scientific">Manihot esculenta</name>
    <name type="common">Cassava</name>
    <name type="synonym">Jatropha manihot</name>
    <dbReference type="NCBI Taxonomy" id="3983"/>
    <lineage>
        <taxon>Eukaryota</taxon>
        <taxon>Viridiplantae</taxon>
        <taxon>Streptophyta</taxon>
        <taxon>Embryophyta</taxon>
        <taxon>Tracheophyta</taxon>
        <taxon>Spermatophyta</taxon>
        <taxon>Magnoliopsida</taxon>
        <taxon>eudicotyledons</taxon>
        <taxon>Gunneridae</taxon>
        <taxon>Pentapetalae</taxon>
        <taxon>rosids</taxon>
        <taxon>fabids</taxon>
        <taxon>Malpighiales</taxon>
        <taxon>Euphorbiaceae</taxon>
        <taxon>Crotonoideae</taxon>
        <taxon>Manihoteae</taxon>
        <taxon>Manihot</taxon>
    </lineage>
</organism>
<dbReference type="Pfam" id="PF13041">
    <property type="entry name" value="PPR_2"/>
    <property type="match status" value="4"/>
</dbReference>
<dbReference type="GO" id="GO:0009451">
    <property type="term" value="P:RNA modification"/>
    <property type="evidence" value="ECO:0000318"/>
    <property type="project" value="GO_Central"/>
</dbReference>
<dbReference type="GO" id="GO:0003723">
    <property type="term" value="F:RNA binding"/>
    <property type="evidence" value="ECO:0000318"/>
    <property type="project" value="GO_Central"/>
</dbReference>
<feature type="repeat" description="PPR" evidence="2">
    <location>
        <begin position="252"/>
        <end position="286"/>
    </location>
</feature>
<dbReference type="InterPro" id="IPR046960">
    <property type="entry name" value="PPR_At4g14850-like_plant"/>
</dbReference>
<dbReference type="Gene3D" id="1.25.40.10">
    <property type="entry name" value="Tetratricopeptide repeat domain"/>
    <property type="match status" value="5"/>
</dbReference>